<dbReference type="Proteomes" id="UP000554766">
    <property type="component" value="Unassembled WGS sequence"/>
</dbReference>
<evidence type="ECO:0000256" key="3">
    <source>
        <dbReference type="ARBA" id="ARBA00022833"/>
    </source>
</evidence>
<dbReference type="Gene3D" id="3.30.2320.80">
    <property type="match status" value="1"/>
</dbReference>
<dbReference type="GO" id="GO:0051604">
    <property type="term" value="P:protein maturation"/>
    <property type="evidence" value="ECO:0007669"/>
    <property type="project" value="InterPro"/>
</dbReference>
<name>A0A7L4P9L6_9CREN</name>
<reference evidence="4 5" key="1">
    <citation type="journal article" date="2020" name="Nat. Commun.">
        <title>The structures of two archaeal type IV pili illuminate evolutionary relationships.</title>
        <authorList>
            <person name="Wang F."/>
            <person name="Baquero D.P."/>
            <person name="Su Z."/>
            <person name="Beltran L.C."/>
            <person name="Prangishvili D."/>
            <person name="Krupovic M."/>
            <person name="Egelman E.H."/>
        </authorList>
    </citation>
    <scope>NUCLEOTIDE SEQUENCE [LARGE SCALE GENOMIC DNA]</scope>
    <source>
        <strain evidence="4 5">2GA</strain>
    </source>
</reference>
<dbReference type="AlphaFoldDB" id="A0A7L4P9L6"/>
<dbReference type="RefSeq" id="WP_011900776.1">
    <property type="nucleotide sequence ID" value="NZ_JAAVJF010000002.1"/>
</dbReference>
<protein>
    <submittedName>
        <fullName evidence="4">Hydrogenase maturation nickel metallochaperone HypA</fullName>
    </submittedName>
</protein>
<dbReference type="PANTHER" id="PTHR34535">
    <property type="entry name" value="HYDROGENASE MATURATION FACTOR HYPA"/>
    <property type="match status" value="1"/>
</dbReference>
<keyword evidence="5" id="KW-1185">Reference proteome</keyword>
<dbReference type="PANTHER" id="PTHR34535:SF3">
    <property type="entry name" value="HYDROGENASE MATURATION FACTOR HYPA"/>
    <property type="match status" value="1"/>
</dbReference>
<dbReference type="PIRSF" id="PIRSF004761">
    <property type="entry name" value="Hydrgn_mat_HypA"/>
    <property type="match status" value="1"/>
</dbReference>
<accession>A0A7L4P9L6</accession>
<dbReference type="OMA" id="EDIHFIP"/>
<keyword evidence="3" id="KW-0862">Zinc</keyword>
<sequence length="136" mass="15629">MHEWSLALSLVQTLDRWALEHGVEIKRVVLSVPSPAQLDVSVLNEAFDALKRESRLERAKLEVKVRSPRYRCRACGYEFGQEEVDPQIRRIAVEYGEEYPLHLIPELLPTFVKCPKCGSHDIEAELSIKIEEVETT</sequence>
<organism evidence="4 5">
    <name type="scientific">Pyrobaculum arsenaticum</name>
    <dbReference type="NCBI Taxonomy" id="121277"/>
    <lineage>
        <taxon>Archaea</taxon>
        <taxon>Thermoproteota</taxon>
        <taxon>Thermoprotei</taxon>
        <taxon>Thermoproteales</taxon>
        <taxon>Thermoproteaceae</taxon>
        <taxon>Pyrobaculum</taxon>
    </lineage>
</organism>
<dbReference type="Pfam" id="PF01155">
    <property type="entry name" value="HypA"/>
    <property type="match status" value="1"/>
</dbReference>
<comment type="caution">
    <text evidence="4">The sequence shown here is derived from an EMBL/GenBank/DDBJ whole genome shotgun (WGS) entry which is preliminary data.</text>
</comment>
<evidence type="ECO:0000256" key="2">
    <source>
        <dbReference type="ARBA" id="ARBA00022723"/>
    </source>
</evidence>
<evidence type="ECO:0000256" key="1">
    <source>
        <dbReference type="ARBA" id="ARBA00022596"/>
    </source>
</evidence>
<keyword evidence="2" id="KW-0479">Metal-binding</keyword>
<dbReference type="EMBL" id="JAAVJF010000002">
    <property type="protein sequence ID" value="NYR15412.1"/>
    <property type="molecule type" value="Genomic_DNA"/>
</dbReference>
<evidence type="ECO:0000313" key="4">
    <source>
        <dbReference type="EMBL" id="NYR15412.1"/>
    </source>
</evidence>
<dbReference type="GO" id="GO:0008270">
    <property type="term" value="F:zinc ion binding"/>
    <property type="evidence" value="ECO:0007669"/>
    <property type="project" value="TreeGrafter"/>
</dbReference>
<dbReference type="GO" id="GO:0016151">
    <property type="term" value="F:nickel cation binding"/>
    <property type="evidence" value="ECO:0007669"/>
    <property type="project" value="InterPro"/>
</dbReference>
<dbReference type="GeneID" id="5054772"/>
<dbReference type="InterPro" id="IPR000688">
    <property type="entry name" value="HypA/HybF"/>
</dbReference>
<proteinExistence type="predicted"/>
<gene>
    <name evidence="4" type="ORF">HC235_05495</name>
</gene>
<evidence type="ECO:0000313" key="5">
    <source>
        <dbReference type="Proteomes" id="UP000554766"/>
    </source>
</evidence>
<keyword evidence="1" id="KW-0533">Nickel</keyword>